<gene>
    <name evidence="1" type="ORF">SAMN06265784_11211</name>
</gene>
<reference evidence="2" key="1">
    <citation type="submission" date="2017-04" db="EMBL/GenBank/DDBJ databases">
        <authorList>
            <person name="Varghese N."/>
            <person name="Submissions S."/>
        </authorList>
    </citation>
    <scope>NUCLEOTIDE SEQUENCE [LARGE SCALE GENOMIC DNA]</scope>
    <source>
        <strain evidence="2">LMG 29540</strain>
    </source>
</reference>
<dbReference type="EMBL" id="FXAT01000012">
    <property type="protein sequence ID" value="SMG58865.1"/>
    <property type="molecule type" value="Genomic_DNA"/>
</dbReference>
<dbReference type="RefSeq" id="WP_085488615.1">
    <property type="nucleotide sequence ID" value="NZ_FXAT01000012.1"/>
</dbReference>
<dbReference type="Pfam" id="PF06897">
    <property type="entry name" value="DUF1269"/>
    <property type="match status" value="1"/>
</dbReference>
<dbReference type="Proteomes" id="UP000193228">
    <property type="component" value="Unassembled WGS sequence"/>
</dbReference>
<proteinExistence type="predicted"/>
<dbReference type="AlphaFoldDB" id="A0A1X7LYB4"/>
<dbReference type="InterPro" id="IPR009200">
    <property type="entry name" value="DUF1269_membrane"/>
</dbReference>
<evidence type="ECO:0000313" key="1">
    <source>
        <dbReference type="EMBL" id="SMG58865.1"/>
    </source>
</evidence>
<sequence length="151" mass="15871">MTKKLIVATFDNLDVAQRCARDLNNLAKDDGGFRIESGVMVQKDADGKLIVLKQYTESYWGTAIGAVTGGLIGLIAGPLGVVAGAAAGAGAALAGHTIEHVLDRKMTTAIEGELQPGCVALILETKEPLEYEVENVVLGYGGKLFTQPLSW</sequence>
<keyword evidence="2" id="KW-1185">Reference proteome</keyword>
<evidence type="ECO:0000313" key="2">
    <source>
        <dbReference type="Proteomes" id="UP000193228"/>
    </source>
</evidence>
<accession>A0A1X7LYB4</accession>
<name>A0A1X7LYB4_9BURK</name>
<dbReference type="OrthoDB" id="9007245at2"/>
<protein>
    <submittedName>
        <fullName evidence="1">Uncharacterized membrane protein</fullName>
    </submittedName>
</protein>
<dbReference type="STRING" id="1515439.SAMN06265784_11211"/>
<organism evidence="1 2">
    <name type="scientific">Paraburkholderia susongensis</name>
    <dbReference type="NCBI Taxonomy" id="1515439"/>
    <lineage>
        <taxon>Bacteria</taxon>
        <taxon>Pseudomonadati</taxon>
        <taxon>Pseudomonadota</taxon>
        <taxon>Betaproteobacteria</taxon>
        <taxon>Burkholderiales</taxon>
        <taxon>Burkholderiaceae</taxon>
        <taxon>Paraburkholderia</taxon>
    </lineage>
</organism>